<comment type="caution">
    <text evidence="2">The sequence shown here is derived from an EMBL/GenBank/DDBJ whole genome shotgun (WGS) entry which is preliminary data.</text>
</comment>
<keyword evidence="1" id="KW-0472">Membrane</keyword>
<accession>A0A501WB44</accession>
<keyword evidence="1" id="KW-0812">Transmembrane</keyword>
<feature type="transmembrane region" description="Helical" evidence="1">
    <location>
        <begin position="45"/>
        <end position="65"/>
    </location>
</feature>
<keyword evidence="3" id="KW-1185">Reference proteome</keyword>
<keyword evidence="1" id="KW-1133">Transmembrane helix</keyword>
<dbReference type="EMBL" id="VFRQ01000002">
    <property type="protein sequence ID" value="TPE45274.1"/>
    <property type="molecule type" value="Genomic_DNA"/>
</dbReference>
<evidence type="ECO:0000313" key="2">
    <source>
        <dbReference type="EMBL" id="TPE45274.1"/>
    </source>
</evidence>
<dbReference type="AlphaFoldDB" id="A0A501WB44"/>
<dbReference type="OrthoDB" id="9846165at2"/>
<name>A0A501WB44_9BACT</name>
<organism evidence="2 3">
    <name type="scientific">Pontibacter mangrovi</name>
    <dbReference type="NCBI Taxonomy" id="2589816"/>
    <lineage>
        <taxon>Bacteria</taxon>
        <taxon>Pseudomonadati</taxon>
        <taxon>Bacteroidota</taxon>
        <taxon>Cytophagia</taxon>
        <taxon>Cytophagales</taxon>
        <taxon>Hymenobacteraceae</taxon>
        <taxon>Pontibacter</taxon>
    </lineage>
</organism>
<evidence type="ECO:0000313" key="3">
    <source>
        <dbReference type="Proteomes" id="UP000316727"/>
    </source>
</evidence>
<reference evidence="2 3" key="1">
    <citation type="submission" date="2019-06" db="EMBL/GenBank/DDBJ databases">
        <title>A novel bacterium of genus Pontibacter, isolated from marine sediment.</title>
        <authorList>
            <person name="Huang H."/>
            <person name="Mo K."/>
            <person name="Hu Y."/>
        </authorList>
    </citation>
    <scope>NUCLEOTIDE SEQUENCE [LARGE SCALE GENOMIC DNA]</scope>
    <source>
        <strain evidence="2 3">HB172049</strain>
    </source>
</reference>
<feature type="transmembrane region" description="Helical" evidence="1">
    <location>
        <begin position="172"/>
        <end position="191"/>
    </location>
</feature>
<protein>
    <submittedName>
        <fullName evidence="2">Uncharacterized protein</fullName>
    </submittedName>
</protein>
<gene>
    <name evidence="2" type="ORF">FJM65_04335</name>
</gene>
<dbReference type="Proteomes" id="UP000316727">
    <property type="component" value="Unassembled WGS sequence"/>
</dbReference>
<sequence>MKYTFDVLRSRTVVVLSSIAVMLAPFFLMGLLYTPALRAHIPDFLYRDPLLPLATLVIAPIFLIYNRKYLFWETTDVALDKVTARLTVDGKQHRFNDLTYYELVEGSLLTSGIGRHFLILKFKDSKKIDIVPCRTSESIANYDAFAAHFLSFVDQYFEEDKEKLENKTLKRVAVALLVVANVSFIVLLILYGRAAAKMIPATLTV</sequence>
<dbReference type="RefSeq" id="WP_140619832.1">
    <property type="nucleotide sequence ID" value="NZ_VFRQ01000002.1"/>
</dbReference>
<evidence type="ECO:0000256" key="1">
    <source>
        <dbReference type="SAM" id="Phobius"/>
    </source>
</evidence>
<feature type="transmembrane region" description="Helical" evidence="1">
    <location>
        <begin position="12"/>
        <end position="33"/>
    </location>
</feature>
<proteinExistence type="predicted"/>